<evidence type="ECO:0000313" key="5">
    <source>
        <dbReference type="EMBL" id="GHI78852.1"/>
    </source>
</evidence>
<evidence type="ECO:0000256" key="2">
    <source>
        <dbReference type="ARBA" id="ARBA00022741"/>
    </source>
</evidence>
<evidence type="ECO:0000256" key="3">
    <source>
        <dbReference type="ARBA" id="ARBA00022840"/>
    </source>
</evidence>
<keyword evidence="1" id="KW-0813">Transport</keyword>
<accession>A0ABQ3TEK5</accession>
<dbReference type="CDD" id="cd03255">
    <property type="entry name" value="ABC_MJ0796_LolCDE_FtsE"/>
    <property type="match status" value="1"/>
</dbReference>
<evidence type="ECO:0000313" key="6">
    <source>
        <dbReference type="Proteomes" id="UP000608522"/>
    </source>
</evidence>
<dbReference type="InterPro" id="IPR017911">
    <property type="entry name" value="MacB-like_ATP-bd"/>
</dbReference>
<dbReference type="SMART" id="SM00382">
    <property type="entry name" value="AAA"/>
    <property type="match status" value="1"/>
</dbReference>
<sequence length="241" mass="25296">MRTALANAPQAGGPLEPVLRLEGVHKIYGTGETRHVALDAVTVDFHPGNLAAVVGHSGSGKSTLLNIAGGLEQATSGTVTLAQHVLTKMGPAELTRTRASSVAYIFQEYNLIRTMTVLENVCLPLELSGMARKAARRQAAEALERTGVQGHARKFPDQLSGGEQQRVAIARAIADHRPLVLADEPTGALDSANGERVIALLREVANSGVACVIATHNPEVTAAADQVVRLQDGRIVAADTP</sequence>
<name>A0ABQ3TEK5_9ACTN</name>
<dbReference type="PROSITE" id="PS00211">
    <property type="entry name" value="ABC_TRANSPORTER_1"/>
    <property type="match status" value="1"/>
</dbReference>
<dbReference type="RefSeq" id="WP_202200557.1">
    <property type="nucleotide sequence ID" value="NZ_BAAATO010000002.1"/>
</dbReference>
<dbReference type="PROSITE" id="PS50893">
    <property type="entry name" value="ABC_TRANSPORTER_2"/>
    <property type="match status" value="1"/>
</dbReference>
<dbReference type="Pfam" id="PF00005">
    <property type="entry name" value="ABC_tran"/>
    <property type="match status" value="1"/>
</dbReference>
<proteinExistence type="predicted"/>
<protein>
    <submittedName>
        <fullName evidence="5">ABC transporter ATP-binding protein</fullName>
    </submittedName>
</protein>
<gene>
    <name evidence="5" type="ORF">Sspor_44130</name>
</gene>
<dbReference type="InterPro" id="IPR003593">
    <property type="entry name" value="AAA+_ATPase"/>
</dbReference>
<dbReference type="PANTHER" id="PTHR24220:SF659">
    <property type="entry name" value="TRANSPORTER, PUTATIVE-RELATED"/>
    <property type="match status" value="1"/>
</dbReference>
<reference evidence="6" key="1">
    <citation type="submission" date="2023-07" db="EMBL/GenBank/DDBJ databases">
        <title>Whole genome shotgun sequence of Streptomyces spororaveus NBRC 15456.</title>
        <authorList>
            <person name="Komaki H."/>
            <person name="Tamura T."/>
        </authorList>
    </citation>
    <scope>NUCLEOTIDE SEQUENCE [LARGE SCALE GENOMIC DNA]</scope>
    <source>
        <strain evidence="6">NBRC 15456</strain>
    </source>
</reference>
<dbReference type="GO" id="GO:0005524">
    <property type="term" value="F:ATP binding"/>
    <property type="evidence" value="ECO:0007669"/>
    <property type="project" value="UniProtKB-KW"/>
</dbReference>
<feature type="domain" description="ABC transporter" evidence="4">
    <location>
        <begin position="19"/>
        <end position="241"/>
    </location>
</feature>
<keyword evidence="2" id="KW-0547">Nucleotide-binding</keyword>
<evidence type="ECO:0000259" key="4">
    <source>
        <dbReference type="PROSITE" id="PS50893"/>
    </source>
</evidence>
<comment type="caution">
    <text evidence="5">The sequence shown here is derived from an EMBL/GenBank/DDBJ whole genome shotgun (WGS) entry which is preliminary data.</text>
</comment>
<dbReference type="Proteomes" id="UP000608522">
    <property type="component" value="Unassembled WGS sequence"/>
</dbReference>
<dbReference type="EMBL" id="BNED01000005">
    <property type="protein sequence ID" value="GHI78852.1"/>
    <property type="molecule type" value="Genomic_DNA"/>
</dbReference>
<dbReference type="InterPro" id="IPR027417">
    <property type="entry name" value="P-loop_NTPase"/>
</dbReference>
<keyword evidence="6" id="KW-1185">Reference proteome</keyword>
<keyword evidence="3 5" id="KW-0067">ATP-binding</keyword>
<dbReference type="InterPro" id="IPR015854">
    <property type="entry name" value="ABC_transpr_LolD-like"/>
</dbReference>
<dbReference type="SUPFAM" id="SSF52540">
    <property type="entry name" value="P-loop containing nucleoside triphosphate hydrolases"/>
    <property type="match status" value="1"/>
</dbReference>
<dbReference type="Gene3D" id="3.40.50.300">
    <property type="entry name" value="P-loop containing nucleotide triphosphate hydrolases"/>
    <property type="match status" value="1"/>
</dbReference>
<organism evidence="5 6">
    <name type="scientific">Streptomyces spororaveus</name>
    <dbReference type="NCBI Taxonomy" id="284039"/>
    <lineage>
        <taxon>Bacteria</taxon>
        <taxon>Bacillati</taxon>
        <taxon>Actinomycetota</taxon>
        <taxon>Actinomycetes</taxon>
        <taxon>Kitasatosporales</taxon>
        <taxon>Streptomycetaceae</taxon>
        <taxon>Streptomyces</taxon>
    </lineage>
</organism>
<dbReference type="PANTHER" id="PTHR24220">
    <property type="entry name" value="IMPORT ATP-BINDING PROTEIN"/>
    <property type="match status" value="1"/>
</dbReference>
<evidence type="ECO:0000256" key="1">
    <source>
        <dbReference type="ARBA" id="ARBA00022448"/>
    </source>
</evidence>
<dbReference type="InterPro" id="IPR017871">
    <property type="entry name" value="ABC_transporter-like_CS"/>
</dbReference>
<dbReference type="InterPro" id="IPR003439">
    <property type="entry name" value="ABC_transporter-like_ATP-bd"/>
</dbReference>